<protein>
    <submittedName>
        <fullName evidence="2">Uncharacterized protein</fullName>
    </submittedName>
</protein>
<dbReference type="EMBL" id="KV425904">
    <property type="protein sequence ID" value="KZW00030.1"/>
    <property type="molecule type" value="Genomic_DNA"/>
</dbReference>
<evidence type="ECO:0000256" key="1">
    <source>
        <dbReference type="SAM" id="MobiDB-lite"/>
    </source>
</evidence>
<dbReference type="Proteomes" id="UP000077266">
    <property type="component" value="Unassembled WGS sequence"/>
</dbReference>
<feature type="region of interest" description="Disordered" evidence="1">
    <location>
        <begin position="75"/>
        <end position="109"/>
    </location>
</feature>
<keyword evidence="3" id="KW-1185">Reference proteome</keyword>
<organism evidence="2 3">
    <name type="scientific">Exidia glandulosa HHB12029</name>
    <dbReference type="NCBI Taxonomy" id="1314781"/>
    <lineage>
        <taxon>Eukaryota</taxon>
        <taxon>Fungi</taxon>
        <taxon>Dikarya</taxon>
        <taxon>Basidiomycota</taxon>
        <taxon>Agaricomycotina</taxon>
        <taxon>Agaricomycetes</taxon>
        <taxon>Auriculariales</taxon>
        <taxon>Exidiaceae</taxon>
        <taxon>Exidia</taxon>
    </lineage>
</organism>
<accession>A0A166BD12</accession>
<dbReference type="AlphaFoldDB" id="A0A166BD12"/>
<proteinExistence type="predicted"/>
<feature type="compositionally biased region" description="Low complexity" evidence="1">
    <location>
        <begin position="75"/>
        <end position="87"/>
    </location>
</feature>
<dbReference type="OrthoDB" id="10585872at2759"/>
<sequence length="197" mass="20475">MGRAFLSTPYIQQAPAPRKVPETVHRWSARNFDPDQEEIDGLDMVYEAVVVPDAPGALPESAVRTRLDIAAVVPSSAAADDASNNSDADSDSGTAISSPSSVTSNEAQQLASLQRRLFGEGAGARAGPGHSVSASDTARRVQDHMATMSSMFDRVSATTNAPAVPATTTTTTGRGPRRAATLSALDIVTRPAVAQSI</sequence>
<feature type="region of interest" description="Disordered" evidence="1">
    <location>
        <begin position="1"/>
        <end position="22"/>
    </location>
</feature>
<gene>
    <name evidence="2" type="ORF">EXIGLDRAFT_762128</name>
</gene>
<dbReference type="InParanoid" id="A0A166BD12"/>
<name>A0A166BD12_EXIGL</name>
<feature type="compositionally biased region" description="Polar residues" evidence="1">
    <location>
        <begin position="93"/>
        <end position="109"/>
    </location>
</feature>
<evidence type="ECO:0000313" key="3">
    <source>
        <dbReference type="Proteomes" id="UP000077266"/>
    </source>
</evidence>
<reference evidence="2 3" key="1">
    <citation type="journal article" date="2016" name="Mol. Biol. Evol.">
        <title>Comparative Genomics of Early-Diverging Mushroom-Forming Fungi Provides Insights into the Origins of Lignocellulose Decay Capabilities.</title>
        <authorList>
            <person name="Nagy L.G."/>
            <person name="Riley R."/>
            <person name="Tritt A."/>
            <person name="Adam C."/>
            <person name="Daum C."/>
            <person name="Floudas D."/>
            <person name="Sun H."/>
            <person name="Yadav J.S."/>
            <person name="Pangilinan J."/>
            <person name="Larsson K.H."/>
            <person name="Matsuura K."/>
            <person name="Barry K."/>
            <person name="Labutti K."/>
            <person name="Kuo R."/>
            <person name="Ohm R.A."/>
            <person name="Bhattacharya S.S."/>
            <person name="Shirouzu T."/>
            <person name="Yoshinaga Y."/>
            <person name="Martin F.M."/>
            <person name="Grigoriev I.V."/>
            <person name="Hibbett D.S."/>
        </authorList>
    </citation>
    <scope>NUCLEOTIDE SEQUENCE [LARGE SCALE GENOMIC DNA]</scope>
    <source>
        <strain evidence="2 3">HHB12029</strain>
    </source>
</reference>
<evidence type="ECO:0000313" key="2">
    <source>
        <dbReference type="EMBL" id="KZW00030.1"/>
    </source>
</evidence>